<protein>
    <submittedName>
        <fullName evidence="1">Uncharacterized protein</fullName>
    </submittedName>
</protein>
<comment type="caution">
    <text evidence="1">The sequence shown here is derived from an EMBL/GenBank/DDBJ whole genome shotgun (WGS) entry which is preliminary data.</text>
</comment>
<evidence type="ECO:0000313" key="2">
    <source>
        <dbReference type="Proteomes" id="UP000663888"/>
    </source>
</evidence>
<gene>
    <name evidence="1" type="ORF">RDB_LOCUS100669</name>
</gene>
<dbReference type="Gene3D" id="3.40.50.1460">
    <property type="match status" value="1"/>
</dbReference>
<name>A0A8H3BVU1_9AGAM</name>
<organism evidence="1 2">
    <name type="scientific">Rhizoctonia solani</name>
    <dbReference type="NCBI Taxonomy" id="456999"/>
    <lineage>
        <taxon>Eukaryota</taxon>
        <taxon>Fungi</taxon>
        <taxon>Dikarya</taxon>
        <taxon>Basidiomycota</taxon>
        <taxon>Agaricomycotina</taxon>
        <taxon>Agaricomycetes</taxon>
        <taxon>Cantharellales</taxon>
        <taxon>Ceratobasidiaceae</taxon>
        <taxon>Rhizoctonia</taxon>
    </lineage>
</organism>
<proteinExistence type="predicted"/>
<evidence type="ECO:0000313" key="1">
    <source>
        <dbReference type="EMBL" id="CAE6467166.1"/>
    </source>
</evidence>
<dbReference type="Proteomes" id="UP000663888">
    <property type="component" value="Unassembled WGS sequence"/>
</dbReference>
<reference evidence="1" key="1">
    <citation type="submission" date="2021-01" db="EMBL/GenBank/DDBJ databases">
        <authorList>
            <person name="Kaushik A."/>
        </authorList>
    </citation>
    <scope>NUCLEOTIDE SEQUENCE</scope>
    <source>
        <strain evidence="1">AG4-R118</strain>
    </source>
</reference>
<accession>A0A8H3BVU1</accession>
<sequence>MKLHGADCDKINIESWLTADKRFPGLEIKPVDSNLKLRSDIEEWIEELNNDNPGAAFIYMQGHGLPEYMGSYVTGDSFAAGQGPTVIRSEEWINMFSKFDRRAQFITITDFCHSGNFFRLQYKLEPKQDGEGAQWIETEEWAQGYGAGSIRLSSPMLHLAGSARNENVFETGRTGGYFTHVLSETGIKTLPELLKRLRAGVDKHLEKARCYDKNPIPANVTQTPQVCSFPTPLKFLSLTNPLEDPDVLTKIYTGQ</sequence>
<dbReference type="AlphaFoldDB" id="A0A8H3BVU1"/>
<dbReference type="EMBL" id="CAJMWX010001096">
    <property type="protein sequence ID" value="CAE6467166.1"/>
    <property type="molecule type" value="Genomic_DNA"/>
</dbReference>